<proteinExistence type="predicted"/>
<dbReference type="Gene3D" id="3.80.10.10">
    <property type="entry name" value="Ribonuclease Inhibitor"/>
    <property type="match status" value="1"/>
</dbReference>
<protein>
    <recommendedName>
        <fullName evidence="3">Leucine Rich Repeat family protein</fullName>
    </recommendedName>
</protein>
<dbReference type="InterPro" id="IPR032675">
    <property type="entry name" value="LRR_dom_sf"/>
</dbReference>
<comment type="caution">
    <text evidence="1">The sequence shown here is derived from an EMBL/GenBank/DDBJ whole genome shotgun (WGS) entry which is preliminary data.</text>
</comment>
<name>A0A1J4L040_9EUKA</name>
<dbReference type="GeneID" id="94831634"/>
<dbReference type="AlphaFoldDB" id="A0A1J4L040"/>
<dbReference type="VEuPathDB" id="TrichDB:TRFO_12923"/>
<organism evidence="1 2">
    <name type="scientific">Tritrichomonas foetus</name>
    <dbReference type="NCBI Taxonomy" id="1144522"/>
    <lineage>
        <taxon>Eukaryota</taxon>
        <taxon>Metamonada</taxon>
        <taxon>Parabasalia</taxon>
        <taxon>Tritrichomonadida</taxon>
        <taxon>Tritrichomonadidae</taxon>
        <taxon>Tritrichomonas</taxon>
    </lineage>
</organism>
<keyword evidence="2" id="KW-1185">Reference proteome</keyword>
<dbReference type="Proteomes" id="UP000179807">
    <property type="component" value="Unassembled WGS sequence"/>
</dbReference>
<evidence type="ECO:0008006" key="3">
    <source>
        <dbReference type="Google" id="ProtNLM"/>
    </source>
</evidence>
<reference evidence="1" key="1">
    <citation type="submission" date="2016-10" db="EMBL/GenBank/DDBJ databases">
        <authorList>
            <person name="Benchimol M."/>
            <person name="Almeida L.G."/>
            <person name="Vasconcelos A.T."/>
            <person name="Perreira-Neves A."/>
            <person name="Rosa I.A."/>
            <person name="Tasca T."/>
            <person name="Bogo M.R."/>
            <person name="de Souza W."/>
        </authorList>
    </citation>
    <scope>NUCLEOTIDE SEQUENCE [LARGE SCALE GENOMIC DNA]</scope>
    <source>
        <strain evidence="1">K</strain>
    </source>
</reference>
<sequence length="691" mass="78982">MYPSIEFIHDVDDTKLESMASKVWCDLERPIVAVPLEFKLKDRDSFTNGFLMFTRGASYLFKSKIFGHPEFIQKFHLLDVRCMILRHETLVFEFDNHAITLKTEDVAPIATAMLTVLYEATYGIQGIHLLNVRKEIAFSDVVVNERPKSALKWRALFLAHFYDIKGEQLYTVDYFDKWEDKQKSIIIIGPSLHPGNFAEAYGHAIAWEPKIDSVAFQSFAPTKYSRLIECLLQNAHHIHRIAYTDYKAKKLPQFNFHVSQTSVKVWWFIRSCAELVLSWAQESRHLPPGLTDILIANSHFTSDQFSELVNLIHQSEPASHMTHFEFSRTNIHNFPFNDITKLCSFSKNLEMITIRGIDVDGSHLFRAICKAQSPIKIVHLTHLQWRTQLKGDDLRLPPTLLHIDVSYSAFTQQSLKSLFVELTRYPQQIPFVLQASTLMIKPICYAGLSEIQFDLCQPNICEFDFSGNTCPAEQTRFLFAFLFTQRRLRLLSLNNINTDNPTIFMQYIIQLAQPLNLSGLDLACKFPAQLYAQFLQALVNVKSLRHLCVSNSESGDQGLAALDMLIKGLPNLTELIADGFKPQNPAAICAVWNDISLLPSLKACDLPSDDMRNLGMQPHRLDQQTQKAFAVLKGKSKPSTIPHRVEVTLMDIRANRPPEFSPEIFERAAALVFKERDQENDDNQAANEIDE</sequence>
<accession>A0A1J4L040</accession>
<dbReference type="SUPFAM" id="SSF52047">
    <property type="entry name" value="RNI-like"/>
    <property type="match status" value="1"/>
</dbReference>
<gene>
    <name evidence="1" type="ORF">TRFO_12923</name>
</gene>
<evidence type="ECO:0000313" key="1">
    <source>
        <dbReference type="EMBL" id="OHT16835.1"/>
    </source>
</evidence>
<dbReference type="RefSeq" id="XP_068369971.1">
    <property type="nucleotide sequence ID" value="XM_068496930.1"/>
</dbReference>
<dbReference type="EMBL" id="MLAK01000068">
    <property type="protein sequence ID" value="OHT16835.1"/>
    <property type="molecule type" value="Genomic_DNA"/>
</dbReference>
<dbReference type="OrthoDB" id="10486859at2759"/>
<evidence type="ECO:0000313" key="2">
    <source>
        <dbReference type="Proteomes" id="UP000179807"/>
    </source>
</evidence>